<dbReference type="RefSeq" id="WP_106260850.1">
    <property type="nucleotide sequence ID" value="NZ_PVWK01000159.1"/>
</dbReference>
<keyword evidence="3" id="KW-1185">Reference proteome</keyword>
<dbReference type="AlphaFoldDB" id="A0A2T1DT84"/>
<keyword evidence="1" id="KW-0812">Transmembrane</keyword>
<feature type="transmembrane region" description="Helical" evidence="1">
    <location>
        <begin position="27"/>
        <end position="47"/>
    </location>
</feature>
<name>A0A2T1DT84_9CYAN</name>
<sequence length="61" mass="6950">MQYTNSLSTSHLKKDDFSTLILPVRDIGLLVPILLVLMLKTLILLLCRSQADLKQDMIHTQ</sequence>
<reference evidence="2 3" key="2">
    <citation type="submission" date="2018-03" db="EMBL/GenBank/DDBJ databases">
        <title>The ancient ancestry and fast evolution of plastids.</title>
        <authorList>
            <person name="Moore K.R."/>
            <person name="Magnabosco C."/>
            <person name="Momper L."/>
            <person name="Gold D.A."/>
            <person name="Bosak T."/>
            <person name="Fournier G.P."/>
        </authorList>
    </citation>
    <scope>NUCLEOTIDE SEQUENCE [LARGE SCALE GENOMIC DNA]</scope>
    <source>
        <strain evidence="2 3">ULC18</strain>
    </source>
</reference>
<evidence type="ECO:0000313" key="3">
    <source>
        <dbReference type="Proteomes" id="UP000239576"/>
    </source>
</evidence>
<keyword evidence="1" id="KW-0472">Membrane</keyword>
<organism evidence="2 3">
    <name type="scientific">Stenomitos frigidus ULC18</name>
    <dbReference type="NCBI Taxonomy" id="2107698"/>
    <lineage>
        <taxon>Bacteria</taxon>
        <taxon>Bacillati</taxon>
        <taxon>Cyanobacteriota</taxon>
        <taxon>Cyanophyceae</taxon>
        <taxon>Leptolyngbyales</taxon>
        <taxon>Leptolyngbyaceae</taxon>
        <taxon>Stenomitos</taxon>
    </lineage>
</organism>
<protein>
    <submittedName>
        <fullName evidence="2">Uncharacterized protein</fullName>
    </submittedName>
</protein>
<gene>
    <name evidence="2" type="ORF">C7B82_29785</name>
</gene>
<proteinExistence type="predicted"/>
<evidence type="ECO:0000256" key="1">
    <source>
        <dbReference type="SAM" id="Phobius"/>
    </source>
</evidence>
<evidence type="ECO:0000313" key="2">
    <source>
        <dbReference type="EMBL" id="PSB23726.1"/>
    </source>
</evidence>
<keyword evidence="1" id="KW-1133">Transmembrane helix</keyword>
<reference evidence="3" key="1">
    <citation type="submission" date="2018-02" db="EMBL/GenBank/DDBJ databases">
        <authorList>
            <person name="Moore K."/>
            <person name="Momper L."/>
        </authorList>
    </citation>
    <scope>NUCLEOTIDE SEQUENCE [LARGE SCALE GENOMIC DNA]</scope>
    <source>
        <strain evidence="3">ULC18</strain>
    </source>
</reference>
<accession>A0A2T1DT84</accession>
<comment type="caution">
    <text evidence="2">The sequence shown here is derived from an EMBL/GenBank/DDBJ whole genome shotgun (WGS) entry which is preliminary data.</text>
</comment>
<dbReference type="EMBL" id="PVWK01000159">
    <property type="protein sequence ID" value="PSB23726.1"/>
    <property type="molecule type" value="Genomic_DNA"/>
</dbReference>
<dbReference type="Proteomes" id="UP000239576">
    <property type="component" value="Unassembled WGS sequence"/>
</dbReference>